<organism evidence="1 2">
    <name type="scientific">Panicum miliaceum</name>
    <name type="common">Proso millet</name>
    <name type="synonym">Broomcorn millet</name>
    <dbReference type="NCBI Taxonomy" id="4540"/>
    <lineage>
        <taxon>Eukaryota</taxon>
        <taxon>Viridiplantae</taxon>
        <taxon>Streptophyta</taxon>
        <taxon>Embryophyta</taxon>
        <taxon>Tracheophyta</taxon>
        <taxon>Spermatophyta</taxon>
        <taxon>Magnoliopsida</taxon>
        <taxon>Liliopsida</taxon>
        <taxon>Poales</taxon>
        <taxon>Poaceae</taxon>
        <taxon>PACMAD clade</taxon>
        <taxon>Panicoideae</taxon>
        <taxon>Panicodae</taxon>
        <taxon>Paniceae</taxon>
        <taxon>Panicinae</taxon>
        <taxon>Panicum</taxon>
        <taxon>Panicum sect. Panicum</taxon>
    </lineage>
</organism>
<keyword evidence="2" id="KW-1185">Reference proteome</keyword>
<gene>
    <name evidence="1" type="ORF">C2845_PM01G00810</name>
</gene>
<comment type="caution">
    <text evidence="1">The sequence shown here is derived from an EMBL/GenBank/DDBJ whole genome shotgun (WGS) entry which is preliminary data.</text>
</comment>
<accession>A0A3L6TMA4</accession>
<proteinExistence type="predicted"/>
<name>A0A3L6TMA4_PANMI</name>
<protein>
    <submittedName>
        <fullName evidence="1">Uncharacterized protein</fullName>
    </submittedName>
</protein>
<evidence type="ECO:0000313" key="2">
    <source>
        <dbReference type="Proteomes" id="UP000275267"/>
    </source>
</evidence>
<dbReference type="Proteomes" id="UP000275267">
    <property type="component" value="Unassembled WGS sequence"/>
</dbReference>
<sequence length="75" mass="7607">MGQIQVLTGSSGQIRAKCSALHHNNRDASTTEHAPIGRDSSEDNGCLVLWSAATDGASAGCVADGEPCGASVLPR</sequence>
<evidence type="ECO:0000313" key="1">
    <source>
        <dbReference type="EMBL" id="RLN41370.1"/>
    </source>
</evidence>
<reference evidence="2" key="1">
    <citation type="journal article" date="2019" name="Nat. Commun.">
        <title>The genome of broomcorn millet.</title>
        <authorList>
            <person name="Zou C."/>
            <person name="Miki D."/>
            <person name="Li D."/>
            <person name="Tang Q."/>
            <person name="Xiao L."/>
            <person name="Rajput S."/>
            <person name="Deng P."/>
            <person name="Jia W."/>
            <person name="Huang R."/>
            <person name="Zhang M."/>
            <person name="Sun Y."/>
            <person name="Hu J."/>
            <person name="Fu X."/>
            <person name="Schnable P.S."/>
            <person name="Li F."/>
            <person name="Zhang H."/>
            <person name="Feng B."/>
            <person name="Zhu X."/>
            <person name="Liu R."/>
            <person name="Schnable J.C."/>
            <person name="Zhu J.-K."/>
            <person name="Zhang H."/>
        </authorList>
    </citation>
    <scope>NUCLEOTIDE SEQUENCE [LARGE SCALE GENOMIC DNA]</scope>
</reference>
<dbReference type="EMBL" id="PQIB02000001">
    <property type="protein sequence ID" value="RLN41370.1"/>
    <property type="molecule type" value="Genomic_DNA"/>
</dbReference>
<dbReference type="AlphaFoldDB" id="A0A3L6TMA4"/>